<dbReference type="GO" id="GO:0017116">
    <property type="term" value="F:single-stranded DNA helicase activity"/>
    <property type="evidence" value="ECO:0007669"/>
    <property type="project" value="UniProtKB-UniRule"/>
</dbReference>
<keyword evidence="11 19" id="KW-0067">ATP-binding</keyword>
<dbReference type="PANTHER" id="PTHR10887">
    <property type="entry name" value="DNA2/NAM7 HELICASE FAMILY"/>
    <property type="match status" value="1"/>
</dbReference>
<feature type="compositionally biased region" description="Polar residues" evidence="20">
    <location>
        <begin position="277"/>
        <end position="300"/>
    </location>
</feature>
<evidence type="ECO:0000256" key="4">
    <source>
        <dbReference type="ARBA" id="ARBA00022705"/>
    </source>
</evidence>
<dbReference type="CDD" id="cd18041">
    <property type="entry name" value="DEXXQc_DNA2"/>
    <property type="match status" value="1"/>
</dbReference>
<dbReference type="FunFam" id="3.40.50.300:FF:001170">
    <property type="entry name" value="DNA replication helicase Dna2"/>
    <property type="match status" value="1"/>
</dbReference>
<dbReference type="SUPFAM" id="SSF52540">
    <property type="entry name" value="P-loop containing nucleoside triphosphate hydrolases"/>
    <property type="match status" value="1"/>
</dbReference>
<feature type="compositionally biased region" description="Polar residues" evidence="20">
    <location>
        <begin position="93"/>
        <end position="107"/>
    </location>
</feature>
<evidence type="ECO:0000256" key="16">
    <source>
        <dbReference type="ARBA" id="ARBA00023242"/>
    </source>
</evidence>
<dbReference type="GO" id="GO:0051539">
    <property type="term" value="F:4 iron, 4 sulfur cluster binding"/>
    <property type="evidence" value="ECO:0007669"/>
    <property type="project" value="UniProtKB-UniRule"/>
</dbReference>
<dbReference type="GO" id="GO:0005737">
    <property type="term" value="C:cytoplasm"/>
    <property type="evidence" value="ECO:0007669"/>
    <property type="project" value="TreeGrafter"/>
</dbReference>
<dbReference type="GO" id="GO:0017108">
    <property type="term" value="F:5'-flap endonuclease activity"/>
    <property type="evidence" value="ECO:0007669"/>
    <property type="project" value="UniProtKB-UniRule"/>
</dbReference>
<comment type="function">
    <text evidence="19">Key enzyme involved in DNA replication and DNA repair. Involved in Okazaki fragments processing by cleaving long flaps that escape FEN1: flaps that are longer than 27 nucleotides are coated by replication protein A complex (RPA), leading to recruit DNA2 which cleaves the flap until it is too short to bind RPA and becomes a substrate for FEN1. Also involved in 5'-end resection of DNA during double-strand break (DSB) repair by mediating the cleavage of 5'-ssDNA.</text>
</comment>
<evidence type="ECO:0000259" key="21">
    <source>
        <dbReference type="Pfam" id="PF01930"/>
    </source>
</evidence>
<dbReference type="GO" id="GO:0005634">
    <property type="term" value="C:nucleus"/>
    <property type="evidence" value="ECO:0007669"/>
    <property type="project" value="UniProtKB-SubCell"/>
</dbReference>
<keyword evidence="9 19" id="KW-0378">Hydrolase</keyword>
<evidence type="ECO:0000256" key="15">
    <source>
        <dbReference type="ARBA" id="ARBA00023204"/>
    </source>
</evidence>
<evidence type="ECO:0000256" key="20">
    <source>
        <dbReference type="SAM" id="MobiDB-lite"/>
    </source>
</evidence>
<keyword evidence="5 19" id="KW-0540">Nuclease</keyword>
<evidence type="ECO:0000256" key="11">
    <source>
        <dbReference type="ARBA" id="ARBA00022840"/>
    </source>
</evidence>
<proteinExistence type="inferred from homology"/>
<feature type="domain" description="DNA2/NAM7 helicase helicase" evidence="23">
    <location>
        <begin position="1182"/>
        <end position="1245"/>
    </location>
</feature>
<evidence type="ECO:0000256" key="7">
    <source>
        <dbReference type="ARBA" id="ARBA00022741"/>
    </source>
</evidence>
<feature type="region of interest" description="Disordered" evidence="20">
    <location>
        <begin position="261"/>
        <end position="305"/>
    </location>
</feature>
<evidence type="ECO:0000256" key="19">
    <source>
        <dbReference type="RuleBase" id="RU367041"/>
    </source>
</evidence>
<protein>
    <recommendedName>
        <fullName evidence="19">DNA replication ATP-dependent helicase/nuclease</fullName>
        <ecNumber evidence="19">3.1.-.-</ecNumber>
        <ecNumber evidence="19">3.6.4.12</ecNumber>
    </recommendedName>
</protein>
<feature type="domain" description="DNA2/NAM7 helicase helicase" evidence="23">
    <location>
        <begin position="1076"/>
        <end position="1164"/>
    </location>
</feature>
<keyword evidence="12 19" id="KW-0408">Iron</keyword>
<keyword evidence="19" id="KW-0158">Chromosome</keyword>
<dbReference type="VEuPathDB" id="FungiDB:AB675_3079"/>
<dbReference type="Pfam" id="PF08696">
    <property type="entry name" value="Dna2"/>
    <property type="match status" value="1"/>
</dbReference>
<dbReference type="InterPro" id="IPR045055">
    <property type="entry name" value="DNA2/NAM7-like"/>
</dbReference>
<evidence type="ECO:0000256" key="14">
    <source>
        <dbReference type="ARBA" id="ARBA00023125"/>
    </source>
</evidence>
<dbReference type="CDD" id="cd18808">
    <property type="entry name" value="SF1_C_Upf1"/>
    <property type="match status" value="1"/>
</dbReference>
<dbReference type="EC" id="3.1.-.-" evidence="19"/>
<dbReference type="Gene3D" id="3.90.320.10">
    <property type="match status" value="1"/>
</dbReference>
<dbReference type="Pfam" id="PF13086">
    <property type="entry name" value="AAA_11"/>
    <property type="match status" value="2"/>
</dbReference>
<keyword evidence="13 19" id="KW-0411">Iron-sulfur</keyword>
<feature type="region of interest" description="Disordered" evidence="20">
    <location>
        <begin position="340"/>
        <end position="385"/>
    </location>
</feature>
<comment type="cofactor">
    <cofactor evidence="1">
        <name>[4Fe-4S] cluster</name>
        <dbReference type="ChEBI" id="CHEBI:49883"/>
    </cofactor>
</comment>
<evidence type="ECO:0000256" key="9">
    <source>
        <dbReference type="ARBA" id="ARBA00022801"/>
    </source>
</evidence>
<accession>A0A0N1HLF8</accession>
<evidence type="ECO:0000256" key="6">
    <source>
        <dbReference type="ARBA" id="ARBA00022723"/>
    </source>
</evidence>
<evidence type="ECO:0000256" key="8">
    <source>
        <dbReference type="ARBA" id="ARBA00022763"/>
    </source>
</evidence>
<evidence type="ECO:0000259" key="24">
    <source>
        <dbReference type="Pfam" id="PF13087"/>
    </source>
</evidence>
<dbReference type="GO" id="GO:0003677">
    <property type="term" value="F:DNA binding"/>
    <property type="evidence" value="ECO:0007669"/>
    <property type="project" value="UniProtKB-UniRule"/>
</dbReference>
<dbReference type="GO" id="GO:0006281">
    <property type="term" value="P:DNA repair"/>
    <property type="evidence" value="ECO:0007669"/>
    <property type="project" value="UniProtKB-KW"/>
</dbReference>
<dbReference type="GO" id="GO:0033567">
    <property type="term" value="P:DNA replication, Okazaki fragment processing"/>
    <property type="evidence" value="ECO:0007669"/>
    <property type="project" value="UniProtKB-UniRule"/>
</dbReference>
<feature type="compositionally biased region" description="Basic and acidic residues" evidence="20">
    <location>
        <begin position="366"/>
        <end position="377"/>
    </location>
</feature>
<dbReference type="GO" id="GO:0046872">
    <property type="term" value="F:metal ion binding"/>
    <property type="evidence" value="ECO:0007669"/>
    <property type="project" value="UniProtKB-UniRule"/>
</dbReference>
<dbReference type="Pfam" id="PF01930">
    <property type="entry name" value="Cas_Cas4"/>
    <property type="match status" value="1"/>
</dbReference>
<feature type="region of interest" description="Disordered" evidence="20">
    <location>
        <begin position="1534"/>
        <end position="1592"/>
    </location>
</feature>
<evidence type="ECO:0000313" key="25">
    <source>
        <dbReference type="EMBL" id="KPI37843.1"/>
    </source>
</evidence>
<dbReference type="GO" id="GO:0005524">
    <property type="term" value="F:ATP binding"/>
    <property type="evidence" value="ECO:0007669"/>
    <property type="project" value="UniProtKB-UniRule"/>
</dbReference>
<comment type="similarity">
    <text evidence="2 19">Belongs to the DNA2/NAM7 helicase family.</text>
</comment>
<dbReference type="EC" id="3.6.4.12" evidence="19"/>
<gene>
    <name evidence="25" type="ORF">AB675_3079</name>
</gene>
<keyword evidence="8 19" id="KW-0227">DNA damage</keyword>
<reference evidence="25 26" key="1">
    <citation type="submission" date="2015-06" db="EMBL/GenBank/DDBJ databases">
        <title>Draft genome of the ant-associated black yeast Phialophora attae CBS 131958.</title>
        <authorList>
            <person name="Moreno L.F."/>
            <person name="Stielow B.J."/>
            <person name="de Hoog S."/>
            <person name="Vicente V.A."/>
            <person name="Weiss V.A."/>
            <person name="de Vries M."/>
            <person name="Cruz L.M."/>
            <person name="Souza E.M."/>
        </authorList>
    </citation>
    <scope>NUCLEOTIDE SEQUENCE [LARGE SCALE GENOMIC DNA]</scope>
    <source>
        <strain evidence="25 26">CBS 131958</strain>
    </source>
</reference>
<evidence type="ECO:0000256" key="10">
    <source>
        <dbReference type="ARBA" id="ARBA00022806"/>
    </source>
</evidence>
<dbReference type="GO" id="GO:0016887">
    <property type="term" value="F:ATP hydrolysis activity"/>
    <property type="evidence" value="ECO:0007669"/>
    <property type="project" value="RHEA"/>
</dbReference>
<dbReference type="InterPro" id="IPR026851">
    <property type="entry name" value="Dna2/JHS1_DEXXQ-box"/>
</dbReference>
<keyword evidence="26" id="KW-1185">Reference proteome</keyword>
<keyword evidence="3 19" id="KW-0004">4Fe-4S</keyword>
<evidence type="ECO:0000313" key="26">
    <source>
        <dbReference type="Proteomes" id="UP000038010"/>
    </source>
</evidence>
<dbReference type="CDD" id="cd22318">
    <property type="entry name" value="DNA2_N-like"/>
    <property type="match status" value="1"/>
</dbReference>
<dbReference type="InterPro" id="IPR022765">
    <property type="entry name" value="Dna2/Cas4_DUF83"/>
</dbReference>
<feature type="domain" description="DNA2/NAM7 helicase-like C-terminal" evidence="24">
    <location>
        <begin position="1253"/>
        <end position="1490"/>
    </location>
</feature>
<evidence type="ECO:0000256" key="1">
    <source>
        <dbReference type="ARBA" id="ARBA00001966"/>
    </source>
</evidence>
<feature type="compositionally biased region" description="Polar residues" evidence="20">
    <location>
        <begin position="1534"/>
        <end position="1543"/>
    </location>
</feature>
<feature type="compositionally biased region" description="Polar residues" evidence="20">
    <location>
        <begin position="115"/>
        <end position="124"/>
    </location>
</feature>
<dbReference type="InterPro" id="IPR011604">
    <property type="entry name" value="PDDEXK-like_dom_sf"/>
</dbReference>
<dbReference type="EMBL" id="LFJN01000021">
    <property type="protein sequence ID" value="KPI37843.1"/>
    <property type="molecule type" value="Genomic_DNA"/>
</dbReference>
<evidence type="ECO:0000256" key="5">
    <source>
        <dbReference type="ARBA" id="ARBA00022722"/>
    </source>
</evidence>
<dbReference type="OrthoDB" id="6513042at2759"/>
<dbReference type="GeneID" id="28734982"/>
<dbReference type="Pfam" id="PF13087">
    <property type="entry name" value="AAA_12"/>
    <property type="match status" value="1"/>
</dbReference>
<comment type="caution">
    <text evidence="25">The sequence shown here is derived from an EMBL/GenBank/DDBJ whole genome shotgun (WGS) entry which is preliminary data.</text>
</comment>
<keyword evidence="10 19" id="KW-0347">Helicase</keyword>
<keyword evidence="6 19" id="KW-0479">Metal-binding</keyword>
<comment type="catalytic activity">
    <reaction evidence="18 19">
        <text>ATP + H2O = ADP + phosphate + H(+)</text>
        <dbReference type="Rhea" id="RHEA:13065"/>
        <dbReference type="ChEBI" id="CHEBI:15377"/>
        <dbReference type="ChEBI" id="CHEBI:15378"/>
        <dbReference type="ChEBI" id="CHEBI:30616"/>
        <dbReference type="ChEBI" id="CHEBI:43474"/>
        <dbReference type="ChEBI" id="CHEBI:456216"/>
        <dbReference type="EC" id="3.6.4.12"/>
    </reaction>
</comment>
<dbReference type="InterPro" id="IPR041679">
    <property type="entry name" value="DNA2/NAM7-like_C"/>
</dbReference>
<evidence type="ECO:0000259" key="23">
    <source>
        <dbReference type="Pfam" id="PF13086"/>
    </source>
</evidence>
<dbReference type="RefSeq" id="XP_017997806.1">
    <property type="nucleotide sequence ID" value="XM_018143102.1"/>
</dbReference>
<evidence type="ECO:0000256" key="2">
    <source>
        <dbReference type="ARBA" id="ARBA00007913"/>
    </source>
</evidence>
<keyword evidence="4 19" id="KW-0235">DNA replication</keyword>
<evidence type="ECO:0000256" key="17">
    <source>
        <dbReference type="ARBA" id="ARBA00023268"/>
    </source>
</evidence>
<evidence type="ECO:0000259" key="22">
    <source>
        <dbReference type="Pfam" id="PF08696"/>
    </source>
</evidence>
<dbReference type="Proteomes" id="UP000038010">
    <property type="component" value="Unassembled WGS sequence"/>
</dbReference>
<dbReference type="PANTHER" id="PTHR10887:SF433">
    <property type="entry name" value="DNA REPLICATION ATP-DEPENDENT HELICASE_NUCLEASE DNA2"/>
    <property type="match status" value="1"/>
</dbReference>
<evidence type="ECO:0000256" key="18">
    <source>
        <dbReference type="ARBA" id="ARBA00047995"/>
    </source>
</evidence>
<name>A0A0N1HLF8_9EURO</name>
<comment type="subcellular location">
    <subcellularLocation>
        <location evidence="19">Nucleus</location>
    </subcellularLocation>
    <subcellularLocation>
        <location evidence="19">Chromosome</location>
    </subcellularLocation>
</comment>
<dbReference type="GO" id="GO:0005694">
    <property type="term" value="C:chromosome"/>
    <property type="evidence" value="ECO:0007669"/>
    <property type="project" value="UniProtKB-SubCell"/>
</dbReference>
<keyword evidence="16 19" id="KW-0539">Nucleus</keyword>
<evidence type="ECO:0000256" key="13">
    <source>
        <dbReference type="ARBA" id="ARBA00023014"/>
    </source>
</evidence>
<organism evidence="25 26">
    <name type="scientific">Cyphellophora attinorum</name>
    <dbReference type="NCBI Taxonomy" id="1664694"/>
    <lineage>
        <taxon>Eukaryota</taxon>
        <taxon>Fungi</taxon>
        <taxon>Dikarya</taxon>
        <taxon>Ascomycota</taxon>
        <taxon>Pezizomycotina</taxon>
        <taxon>Eurotiomycetes</taxon>
        <taxon>Chaetothyriomycetidae</taxon>
        <taxon>Chaetothyriales</taxon>
        <taxon>Cyphellophoraceae</taxon>
        <taxon>Cyphellophora</taxon>
    </lineage>
</organism>
<keyword evidence="7 19" id="KW-0547">Nucleotide-binding</keyword>
<dbReference type="STRING" id="1664694.A0A0N1HLF8"/>
<dbReference type="InterPro" id="IPR014808">
    <property type="entry name" value="DNA_replication_fac_Dna2_N"/>
</dbReference>
<dbReference type="InterPro" id="IPR041677">
    <property type="entry name" value="DNA2/NAM7_AAA_11"/>
</dbReference>
<sequence>MPSAPLSLSGQARNTPNISKPLRKSQHTVTDKENANIIEEEADAAEQSRNVKAFPSTPGLRISLEDLIANTEDAFNCPPPAATPGDHVHWHNGPTSTDGSASVNPTQRSRKRARSSSPGSSQMERSAHFDDQEDEPQSRPQKILRTPNNDPTQELWKRYMNANGSTRAAAGELPTFAHLPPSSPLTPSTSSKDSALRRTVSCGVEWPTSKPKRRKVDINDSNSRTKDIFAASRREILARNVPKTSRVSLLVEKIQESLAYQARATDEPSSSSPLPSKHSQMPASQQSPTKSPQQLRPPSQSDEDMLGELKKDGIALDEFDDDDLDLDFFKEVEKGLSQVVVSQRQPQGIKTFDGPQDTQPPPQQHTSERKSPPRIDDNQSQQVKPAVAREFDEFDEDDDTFTNELETLAAKIESQEQAVTMEVTGPRHKSEPLPVVEELDGVFEDDDDLLLQIAGDVDLGKPGIGSTSQKFNQKAIKRYLILDVHAEQYTTDTGKTRHQKLLNVKDERSQRVHLIILRQSWYDTRCTKGSYIHVIGDFDRYGQCVIDDADNMIILHPDHLISATVVGDSFTCTRRAALQDRVKATSGATAPQVYGHILHELFGEALRTNEWTINSFEQAIGKILPGYLESLYEIGVPLNDAKEYLLSKVPELIGWAKIFVQDTISANAVIQDRNGVLVPTTINKLLELEEHVWSPMHGLKGNIDATVQVKMEVPGDKESRTLVVPLELKTGKKDNVDTHRCQTALYTLLLSDRYDVNVVCGVLYYMETAKTFRVESVRNEIRHMIIQRNDLACYVHEKLDLPPMLKKPHLCKACYSKAECFTYHKLVEGGDGTTSGLGETFNEATSHLKPAHAEFFKKWDLLLTKEERDTMKFRRELWTMISKDRQALGRCFANVVIEAGSARENKESSKINRYEYTFVKQKSEAGFSFTESQITIGEPIVVSDEQGHFNLASGYVTNVRPNRVVVAVDRRLQNAHRKHHDFDPEFNQVFTGLMENNLDGTPRSGSQSPVKPKLYRIDKDEFANGMATARNNLIRVMDKDLFQARELRELIVGSAAPTFRAKAPPYQLKGPASQQQLNVDQKAAIDKVLTAKDYALVLGMPGTGKTTTIAHIIRALVSQGKSVLLASYTHSAVDNILLKIKDDNIPILRIGAVSKVHAQVKEFADLAGVPKKTLEELNTSWHGSSVVATTCLGVNHAIFNARTFDYCIVDEASQITLPVCLGPIRLARTFVLVGDHNQLPPLVQNKEAQEGGLNVSLFKLLSDAHPASVVNLEHQYRMAEDVQLLASRLVYSGRLKCGTPETASKMLHIPDLEAGLSAHHHSSTTASTYKSTSTPKPCSNDSTCFLRKALSPSNRCIFLNTDPLTPENCAQEVAAGARIVNAVESTLVAQLVTTLIRSGVPPASIGVITFYRSQLALLKRDIKSHAGSPAAADVEMNTADKYQGRDKDVVILSCVRSNKDAKVGDLLKDWRRVNVAITRAKSKLVLVGSRSTLERSEVEILTGIVGIMAEKGWINDLNGSVEGAHLFQTVPTQTQGPLTQAKSGQGLGMKRSPLKPSNRASNLALSPAHNPKLSVPGGAFKKPRRIGEGKQSKVEAMVEQSAVLKHVMMEEGIEDQENAMPRVPFGGVIESSPVVLDANDFEDDDVLF</sequence>
<feature type="region of interest" description="Disordered" evidence="20">
    <location>
        <begin position="1"/>
        <end position="32"/>
    </location>
</feature>
<feature type="domain" description="DUF83" evidence="21">
    <location>
        <begin position="721"/>
        <end position="821"/>
    </location>
</feature>
<feature type="domain" description="DNA replication factor Dna2 N-terminal" evidence="22">
    <location>
        <begin position="507"/>
        <end position="709"/>
    </location>
</feature>
<dbReference type="InterPro" id="IPR047187">
    <property type="entry name" value="SF1_C_Upf1"/>
</dbReference>
<feature type="compositionally biased region" description="Polar residues" evidence="20">
    <location>
        <begin position="1"/>
        <end position="18"/>
    </location>
</feature>
<dbReference type="GO" id="GO:0071932">
    <property type="term" value="P:replication fork reversal"/>
    <property type="evidence" value="ECO:0007669"/>
    <property type="project" value="TreeGrafter"/>
</dbReference>
<feature type="region of interest" description="Disordered" evidence="20">
    <location>
        <begin position="174"/>
        <end position="219"/>
    </location>
</feature>
<keyword evidence="17 19" id="KW-0511">Multifunctional enzyme</keyword>
<evidence type="ECO:0000256" key="12">
    <source>
        <dbReference type="ARBA" id="ARBA00023004"/>
    </source>
</evidence>
<keyword evidence="15 19" id="KW-0234">DNA repair</keyword>
<evidence type="ECO:0000256" key="3">
    <source>
        <dbReference type="ARBA" id="ARBA00022485"/>
    </source>
</evidence>
<dbReference type="Gene3D" id="3.40.50.300">
    <property type="entry name" value="P-loop containing nucleotide triphosphate hydrolases"/>
    <property type="match status" value="3"/>
</dbReference>
<keyword evidence="14 19" id="KW-0238">DNA-binding</keyword>
<dbReference type="InterPro" id="IPR027417">
    <property type="entry name" value="P-loop_NTPase"/>
</dbReference>
<feature type="region of interest" description="Disordered" evidence="20">
    <location>
        <begin position="73"/>
        <end position="154"/>
    </location>
</feature>